<feature type="domain" description="RecF/RecN/SMC N-terminal" evidence="4">
    <location>
        <begin position="2"/>
        <end position="101"/>
    </location>
</feature>
<evidence type="ECO:0000259" key="4">
    <source>
        <dbReference type="Pfam" id="PF02463"/>
    </source>
</evidence>
<dbReference type="InterPro" id="IPR003395">
    <property type="entry name" value="RecF/RecN/SMC_N"/>
</dbReference>
<dbReference type="OrthoDB" id="431497at2759"/>
<organism evidence="7">
    <name type="scientific">Echinostoma caproni</name>
    <dbReference type="NCBI Taxonomy" id="27848"/>
    <lineage>
        <taxon>Eukaryota</taxon>
        <taxon>Metazoa</taxon>
        <taxon>Spiralia</taxon>
        <taxon>Lophotrochozoa</taxon>
        <taxon>Platyhelminthes</taxon>
        <taxon>Trematoda</taxon>
        <taxon>Digenea</taxon>
        <taxon>Plagiorchiida</taxon>
        <taxon>Echinostomata</taxon>
        <taxon>Echinostomatoidea</taxon>
        <taxon>Echinostomatidae</taxon>
        <taxon>Echinostoma</taxon>
    </lineage>
</organism>
<dbReference type="GO" id="GO:0005524">
    <property type="term" value="F:ATP binding"/>
    <property type="evidence" value="ECO:0007669"/>
    <property type="project" value="InterPro"/>
</dbReference>
<dbReference type="WBParaSite" id="ECPE_0001394701-mRNA-1">
    <property type="protein sequence ID" value="ECPE_0001394701-mRNA-1"/>
    <property type="gene ID" value="ECPE_0001394701"/>
</dbReference>
<protein>
    <recommendedName>
        <fullName evidence="1">Structural maintenance of chromosomes protein 3</fullName>
    </recommendedName>
</protein>
<dbReference type="AlphaFoldDB" id="A0A183B3X2"/>
<feature type="coiled-coil region" evidence="3">
    <location>
        <begin position="169"/>
        <end position="242"/>
    </location>
</feature>
<dbReference type="InterPro" id="IPR027417">
    <property type="entry name" value="P-loop_NTPase"/>
</dbReference>
<evidence type="ECO:0000256" key="2">
    <source>
        <dbReference type="ARBA" id="ARBA00023306"/>
    </source>
</evidence>
<dbReference type="Gene3D" id="3.40.50.300">
    <property type="entry name" value="P-loop containing nucleotide triphosphate hydrolases"/>
    <property type="match status" value="1"/>
</dbReference>
<dbReference type="SUPFAM" id="SSF52540">
    <property type="entry name" value="P-loop containing nucleoside triphosphate hydrolases"/>
    <property type="match status" value="1"/>
</dbReference>
<gene>
    <name evidence="5" type="ORF">ECPE_LOCUS13907</name>
</gene>
<evidence type="ECO:0000256" key="1">
    <source>
        <dbReference type="ARBA" id="ARBA00018690"/>
    </source>
</evidence>
<evidence type="ECO:0000313" key="6">
    <source>
        <dbReference type="Proteomes" id="UP000272942"/>
    </source>
</evidence>
<proteinExistence type="predicted"/>
<accession>A0A183B3X2</accession>
<reference evidence="7" key="1">
    <citation type="submission" date="2016-06" db="UniProtKB">
        <authorList>
            <consortium name="WormBaseParasite"/>
        </authorList>
    </citation>
    <scope>IDENTIFICATION</scope>
</reference>
<dbReference type="PANTHER" id="PTHR43977">
    <property type="entry name" value="STRUCTURAL MAINTENANCE OF CHROMOSOMES PROTEIN 3"/>
    <property type="match status" value="1"/>
</dbReference>
<keyword evidence="6" id="KW-1185">Reference proteome</keyword>
<keyword evidence="3" id="KW-0175">Coiled coil</keyword>
<dbReference type="EMBL" id="UZAN01056256">
    <property type="protein sequence ID" value="VDP91179.1"/>
    <property type="molecule type" value="Genomic_DNA"/>
</dbReference>
<name>A0A183B3X2_9TREM</name>
<evidence type="ECO:0000313" key="5">
    <source>
        <dbReference type="EMBL" id="VDP91179.1"/>
    </source>
</evidence>
<dbReference type="InterPro" id="IPR041741">
    <property type="entry name" value="SMC3_ABC_euk"/>
</dbReference>
<dbReference type="GO" id="GO:0016887">
    <property type="term" value="F:ATP hydrolysis activity"/>
    <property type="evidence" value="ECO:0007669"/>
    <property type="project" value="InterPro"/>
</dbReference>
<evidence type="ECO:0000256" key="3">
    <source>
        <dbReference type="SAM" id="Coils"/>
    </source>
</evidence>
<dbReference type="CDD" id="cd03272">
    <property type="entry name" value="ABC_SMC3_euk"/>
    <property type="match status" value="1"/>
</dbReference>
<dbReference type="Proteomes" id="UP000272942">
    <property type="component" value="Unassembled WGS sequence"/>
</dbReference>
<reference evidence="5 6" key="2">
    <citation type="submission" date="2018-11" db="EMBL/GenBank/DDBJ databases">
        <authorList>
            <consortium name="Pathogen Informatics"/>
        </authorList>
    </citation>
    <scope>NUCLEOTIDE SEQUENCE [LARGE SCALE GENOMIC DNA]</scope>
    <source>
        <strain evidence="5 6">Egypt</strain>
    </source>
</reference>
<evidence type="ECO:0000313" key="7">
    <source>
        <dbReference type="WBParaSite" id="ECPE_0001394701-mRNA-1"/>
    </source>
</evidence>
<dbReference type="FunFam" id="3.40.50.300:FF:000424">
    <property type="entry name" value="Structural maintenance of chromosomes 3"/>
    <property type="match status" value="1"/>
</dbReference>
<dbReference type="Pfam" id="PF02463">
    <property type="entry name" value="SMC_N"/>
    <property type="match status" value="1"/>
</dbReference>
<keyword evidence="2" id="KW-0131">Cell cycle</keyword>
<sequence length="322" mass="37903">MYIKKVIIQGFRSYRDQTCPEEFSPHHNIIVGRNGSGKSNFFQAIQFVLSDEYSHLGNQERQNLLHEGTGPRVISAYVEMIFDNSDNRIPVENGYVSFSRNHDIFYRKADVMNMLESAGFSRSNPYYIVKQGKITQLATAPDHQRLKLLREVAGTRVYDERKEESKQIFKESEAKREQISELLNSIEDRLRTLENETKELKEYQHWDRERRALEYTIYDRELKETRKKLEEIQARREQSSESTAEIRRALSSPLVVHIFTLKENKNALPQNFQMLNRKVSVFLTGCPPLYWFIYPEKELTSSVRCLYARSEHLAVMTLLFNT</sequence>